<name>F0SIZ1_RUBBR</name>
<dbReference type="PANTHER" id="PTHR43283">
    <property type="entry name" value="BETA-LACTAMASE-RELATED"/>
    <property type="match status" value="1"/>
</dbReference>
<proteinExistence type="predicted"/>
<protein>
    <submittedName>
        <fullName evidence="4">Beta-lactamase</fullName>
    </submittedName>
</protein>
<dbReference type="KEGG" id="pbs:Plabr_4267"/>
<evidence type="ECO:0000259" key="3">
    <source>
        <dbReference type="Pfam" id="PF09825"/>
    </source>
</evidence>
<feature type="domain" description="Beta-lactamase-related" evidence="2">
    <location>
        <begin position="280"/>
        <end position="570"/>
    </location>
</feature>
<dbReference type="InterPro" id="IPR019197">
    <property type="entry name" value="Biotin-prot_ligase_N"/>
</dbReference>
<dbReference type="PANTHER" id="PTHR43283:SF18">
    <property type="match status" value="1"/>
</dbReference>
<organism evidence="4 5">
    <name type="scientific">Rubinisphaera brasiliensis (strain ATCC 49424 / DSM 5305 / JCM 21570 / IAM 15109 / NBRC 103401 / IFAM 1448)</name>
    <name type="common">Planctomyces brasiliensis</name>
    <dbReference type="NCBI Taxonomy" id="756272"/>
    <lineage>
        <taxon>Bacteria</taxon>
        <taxon>Pseudomonadati</taxon>
        <taxon>Planctomycetota</taxon>
        <taxon>Planctomycetia</taxon>
        <taxon>Planctomycetales</taxon>
        <taxon>Planctomycetaceae</taxon>
        <taxon>Rubinisphaera</taxon>
    </lineage>
</organism>
<gene>
    <name evidence="4" type="ordered locus">Plabr_4267</name>
</gene>
<evidence type="ECO:0000256" key="1">
    <source>
        <dbReference type="SAM" id="SignalP"/>
    </source>
</evidence>
<dbReference type="RefSeq" id="WP_013630545.1">
    <property type="nucleotide sequence ID" value="NC_015174.1"/>
</dbReference>
<dbReference type="SUPFAM" id="SSF52317">
    <property type="entry name" value="Class I glutamine amidotransferase-like"/>
    <property type="match status" value="1"/>
</dbReference>
<accession>F0SIZ1</accession>
<dbReference type="STRING" id="756272.Plabr_4267"/>
<dbReference type="CDD" id="cd03144">
    <property type="entry name" value="GATase1_ScBLP_like"/>
    <property type="match status" value="1"/>
</dbReference>
<dbReference type="Pfam" id="PF00144">
    <property type="entry name" value="Beta-lactamase"/>
    <property type="match status" value="1"/>
</dbReference>
<dbReference type="Gene3D" id="3.40.710.10">
    <property type="entry name" value="DD-peptidase/beta-lactamase superfamily"/>
    <property type="match status" value="1"/>
</dbReference>
<dbReference type="HOGENOM" id="CLU_470807_0_0_0"/>
<dbReference type="AlphaFoldDB" id="F0SIZ1"/>
<evidence type="ECO:0000313" key="4">
    <source>
        <dbReference type="EMBL" id="ADY61840.1"/>
    </source>
</evidence>
<dbReference type="eggNOG" id="COG4285">
    <property type="taxonomic scope" value="Bacteria"/>
</dbReference>
<sequence length="579" mass="64267">MKLSFSTLAVRLAAISLIFVTAVAEAADPIRVAVFQGSGVGVSVNELLQVFENHEDEVDVRRITPEQIAAGDLNEVDVLIHPGGSGSKQGRALGEEGREQVRKFVDDGGSYLGICAGGYLATNYYSWSLNLIDAKVVDRAHWARGTGMVQLQLSPSGCSLFSQDTDEVEIYYGQGPLLGRHEWDDPDVPDYESLAIYKTEIAEKGAPNGVMPGTSAIVRTNYGQGRVFCFSPHPEKTDGLGEMVMQAVRWLGNVEDADAVEDEDVSQIIEKRYPASMPGGIAVLVTRDGEVLHRKGYGVVNGRPMTSHTPLRLASVTKQFAAMCAAMLIEEGRLDITEEVTHYLPDLKLPKKGRELRIHDLLWHSSGLANFIKAKEKAAILAFRKERGLDYLTNETHAEWLSTMELKRAPGQEFEYTNSGYVLLARVIEVVSGEPFHVFQQRRIFDVLGMTETTDSTRFNGSGNMATTLVDYSKWDAALWNQDSRLLSPDGYRMLFTRGLFDNGEPIPYGFGWRLTYRDDELFLAEHGGVGSGKSAARNQIERHFDDRTTVAIFAQENPNFHKSNREELAAEIYETLLD</sequence>
<dbReference type="Proteomes" id="UP000006860">
    <property type="component" value="Chromosome"/>
</dbReference>
<dbReference type="InterPro" id="IPR029062">
    <property type="entry name" value="Class_I_gatase-like"/>
</dbReference>
<feature type="chain" id="PRO_5003260427" evidence="1">
    <location>
        <begin position="27"/>
        <end position="579"/>
    </location>
</feature>
<dbReference type="InterPro" id="IPR050789">
    <property type="entry name" value="Diverse_Enzym_Activities"/>
</dbReference>
<dbReference type="SUPFAM" id="SSF56601">
    <property type="entry name" value="beta-lactamase/transpeptidase-like"/>
    <property type="match status" value="1"/>
</dbReference>
<feature type="domain" description="Biotin-protein ligase N-terminal" evidence="3">
    <location>
        <begin position="31"/>
        <end position="136"/>
    </location>
</feature>
<keyword evidence="1" id="KW-0732">Signal</keyword>
<dbReference type="Pfam" id="PF09825">
    <property type="entry name" value="BPL_N"/>
    <property type="match status" value="1"/>
</dbReference>
<dbReference type="InterPro" id="IPR012338">
    <property type="entry name" value="Beta-lactam/transpept-like"/>
</dbReference>
<keyword evidence="5" id="KW-1185">Reference proteome</keyword>
<evidence type="ECO:0000313" key="5">
    <source>
        <dbReference type="Proteomes" id="UP000006860"/>
    </source>
</evidence>
<dbReference type="EMBL" id="CP002546">
    <property type="protein sequence ID" value="ADY61840.1"/>
    <property type="molecule type" value="Genomic_DNA"/>
</dbReference>
<evidence type="ECO:0000259" key="2">
    <source>
        <dbReference type="Pfam" id="PF00144"/>
    </source>
</evidence>
<reference evidence="5" key="1">
    <citation type="submission" date="2011-02" db="EMBL/GenBank/DDBJ databases">
        <title>The complete genome of Planctomyces brasiliensis DSM 5305.</title>
        <authorList>
            <person name="Lucas S."/>
            <person name="Copeland A."/>
            <person name="Lapidus A."/>
            <person name="Bruce D."/>
            <person name="Goodwin L."/>
            <person name="Pitluck S."/>
            <person name="Kyrpides N."/>
            <person name="Mavromatis K."/>
            <person name="Pagani I."/>
            <person name="Ivanova N."/>
            <person name="Ovchinnikova G."/>
            <person name="Lu M."/>
            <person name="Detter J.C."/>
            <person name="Han C."/>
            <person name="Land M."/>
            <person name="Hauser L."/>
            <person name="Markowitz V."/>
            <person name="Cheng J.-F."/>
            <person name="Hugenholtz P."/>
            <person name="Woyke T."/>
            <person name="Wu D."/>
            <person name="Tindall B."/>
            <person name="Pomrenke H.G."/>
            <person name="Brambilla E."/>
            <person name="Klenk H.-P."/>
            <person name="Eisen J.A."/>
        </authorList>
    </citation>
    <scope>NUCLEOTIDE SEQUENCE [LARGE SCALE GENOMIC DNA]</scope>
    <source>
        <strain evidence="5">ATCC 49424 / DSM 5305 / JCM 21570 / NBRC 103401 / IFAM 1448</strain>
    </source>
</reference>
<feature type="signal peptide" evidence="1">
    <location>
        <begin position="1"/>
        <end position="26"/>
    </location>
</feature>
<dbReference type="eggNOG" id="COG1680">
    <property type="taxonomic scope" value="Bacteria"/>
</dbReference>
<dbReference type="InterPro" id="IPR001466">
    <property type="entry name" value="Beta-lactam-related"/>
</dbReference>
<dbReference type="Gene3D" id="3.40.50.880">
    <property type="match status" value="1"/>
</dbReference>